<dbReference type="Pfam" id="PF01253">
    <property type="entry name" value="SUI1"/>
    <property type="match status" value="1"/>
</dbReference>
<evidence type="ECO:0000259" key="6">
    <source>
        <dbReference type="PROSITE" id="PS50296"/>
    </source>
</evidence>
<dbReference type="OrthoDB" id="277199at2759"/>
<reference evidence="7 8" key="1">
    <citation type="submission" date="2014-04" db="EMBL/GenBank/DDBJ databases">
        <authorList>
            <consortium name="DOE Joint Genome Institute"/>
            <person name="Kuo A."/>
            <person name="Girlanda M."/>
            <person name="Perotto S."/>
            <person name="Kohler A."/>
            <person name="Nagy L.G."/>
            <person name="Floudas D."/>
            <person name="Copeland A."/>
            <person name="Barry K.W."/>
            <person name="Cichocki N."/>
            <person name="Veneault-Fourrey C."/>
            <person name="LaButti K."/>
            <person name="Lindquist E.A."/>
            <person name="Lipzen A."/>
            <person name="Lundell T."/>
            <person name="Morin E."/>
            <person name="Murat C."/>
            <person name="Sun H."/>
            <person name="Tunlid A."/>
            <person name="Henrissat B."/>
            <person name="Grigoriev I.V."/>
            <person name="Hibbett D.S."/>
            <person name="Martin F."/>
            <person name="Nordberg H.P."/>
            <person name="Cantor M.N."/>
            <person name="Hua S.X."/>
        </authorList>
    </citation>
    <scope>NUCLEOTIDE SEQUENCE [LARGE SCALE GENOMIC DNA]</scope>
    <source>
        <strain evidence="7 8">MUT 4182</strain>
    </source>
</reference>
<dbReference type="InterPro" id="IPR001950">
    <property type="entry name" value="SUI1"/>
</dbReference>
<dbReference type="InterPro" id="IPR036877">
    <property type="entry name" value="SUI1_dom_sf"/>
</dbReference>
<dbReference type="InterPro" id="IPR005873">
    <property type="entry name" value="DENR_eukaryotes"/>
</dbReference>
<reference evidence="8" key="2">
    <citation type="submission" date="2015-01" db="EMBL/GenBank/DDBJ databases">
        <title>Evolutionary Origins and Diversification of the Mycorrhizal Mutualists.</title>
        <authorList>
            <consortium name="DOE Joint Genome Institute"/>
            <consortium name="Mycorrhizal Genomics Consortium"/>
            <person name="Kohler A."/>
            <person name="Kuo A."/>
            <person name="Nagy L.G."/>
            <person name="Floudas D."/>
            <person name="Copeland A."/>
            <person name="Barry K.W."/>
            <person name="Cichocki N."/>
            <person name="Veneault-Fourrey C."/>
            <person name="LaButti K."/>
            <person name="Lindquist E.A."/>
            <person name="Lipzen A."/>
            <person name="Lundell T."/>
            <person name="Morin E."/>
            <person name="Murat C."/>
            <person name="Riley R."/>
            <person name="Ohm R."/>
            <person name="Sun H."/>
            <person name="Tunlid A."/>
            <person name="Henrissat B."/>
            <person name="Grigoriev I.V."/>
            <person name="Hibbett D.S."/>
            <person name="Martin F."/>
        </authorList>
    </citation>
    <scope>NUCLEOTIDE SEQUENCE [LARGE SCALE GENOMIC DNA]</scope>
    <source>
        <strain evidence="8">MUT 4182</strain>
    </source>
</reference>
<evidence type="ECO:0000256" key="5">
    <source>
        <dbReference type="SAM" id="Coils"/>
    </source>
</evidence>
<gene>
    <name evidence="7" type="ORF">M407DRAFT_15868</name>
</gene>
<dbReference type="HOGENOM" id="CLU_073511_0_1_1"/>
<feature type="domain" description="SUI1" evidence="6">
    <location>
        <begin position="105"/>
        <end position="176"/>
    </location>
</feature>
<evidence type="ECO:0000256" key="2">
    <source>
        <dbReference type="ARBA" id="ARBA00011742"/>
    </source>
</evidence>
<dbReference type="Proteomes" id="UP000054248">
    <property type="component" value="Unassembled WGS sequence"/>
</dbReference>
<protein>
    <recommendedName>
        <fullName evidence="3 4">Translation machinery-associated protein 22</fullName>
    </recommendedName>
</protein>
<dbReference type="GO" id="GO:0002188">
    <property type="term" value="P:translation reinitiation"/>
    <property type="evidence" value="ECO:0007669"/>
    <property type="project" value="TreeGrafter"/>
</dbReference>
<keyword evidence="8" id="KW-1185">Reference proteome</keyword>
<accession>A0A0C3Q959</accession>
<feature type="coiled-coil region" evidence="5">
    <location>
        <begin position="78"/>
        <end position="108"/>
    </location>
</feature>
<dbReference type="PANTHER" id="PTHR12789">
    <property type="entry name" value="DENSITY-REGULATED PROTEIN HOMOLOG"/>
    <property type="match status" value="1"/>
</dbReference>
<dbReference type="InterPro" id="IPR046447">
    <property type="entry name" value="DENR_C"/>
</dbReference>
<dbReference type="SUPFAM" id="SSF55159">
    <property type="entry name" value="eIF1-like"/>
    <property type="match status" value="1"/>
</dbReference>
<keyword evidence="4" id="KW-0963">Cytoplasm</keyword>
<dbReference type="GO" id="GO:0003729">
    <property type="term" value="F:mRNA binding"/>
    <property type="evidence" value="ECO:0007669"/>
    <property type="project" value="TreeGrafter"/>
</dbReference>
<dbReference type="STRING" id="1051891.A0A0C3Q959"/>
<proteinExistence type="inferred from homology"/>
<dbReference type="GO" id="GO:0005737">
    <property type="term" value="C:cytoplasm"/>
    <property type="evidence" value="ECO:0007669"/>
    <property type="project" value="UniProtKB-SubCell"/>
</dbReference>
<evidence type="ECO:0000256" key="3">
    <source>
        <dbReference type="ARBA" id="ARBA00020058"/>
    </source>
</evidence>
<dbReference type="GO" id="GO:1990904">
    <property type="term" value="C:ribonucleoprotein complex"/>
    <property type="evidence" value="ECO:0007669"/>
    <property type="project" value="UniProtKB-KW"/>
</dbReference>
<sequence length="204" mass="22146">MAEASTSAIPGPEAPPPRTVLYCQICSFPPEYCEFGSSASKCKGWLKDAHSELYEKYYGEDALQSKMQSLSVEAQAKLEKDTAKKEAKAEAKAKAEAEKKQAKQVTIKRIQRNKNKYVTSIHGLETFGIDLKKATKALAQKFATGSSVTKNPQGQDEIVVQGDVSDDVFEIIEQAGEGGGGQLGTLFKAVPIDNVVQTEEKAKK</sequence>
<comment type="similarity">
    <text evidence="1 4">Belongs to the DENR family.</text>
</comment>
<evidence type="ECO:0000256" key="1">
    <source>
        <dbReference type="ARBA" id="ARBA00007514"/>
    </source>
</evidence>
<evidence type="ECO:0000256" key="4">
    <source>
        <dbReference type="RuleBase" id="RU361273"/>
    </source>
</evidence>
<comment type="subcellular location">
    <subcellularLocation>
        <location evidence="4">Cytoplasm</location>
    </subcellularLocation>
</comment>
<dbReference type="GO" id="GO:0005840">
    <property type="term" value="C:ribosome"/>
    <property type="evidence" value="ECO:0007669"/>
    <property type="project" value="UniProtKB-KW"/>
</dbReference>
<dbReference type="NCBIfam" id="TIGR01159">
    <property type="entry name" value="DRP1"/>
    <property type="match status" value="1"/>
</dbReference>
<dbReference type="GO" id="GO:0003743">
    <property type="term" value="F:translation initiation factor activity"/>
    <property type="evidence" value="ECO:0007669"/>
    <property type="project" value="InterPro"/>
</dbReference>
<evidence type="ECO:0000313" key="7">
    <source>
        <dbReference type="EMBL" id="KIO21056.1"/>
    </source>
</evidence>
<dbReference type="EMBL" id="KN823151">
    <property type="protein sequence ID" value="KIO21056.1"/>
    <property type="molecule type" value="Genomic_DNA"/>
</dbReference>
<dbReference type="CDD" id="cd11607">
    <property type="entry name" value="DENR_C"/>
    <property type="match status" value="1"/>
</dbReference>
<keyword evidence="4" id="KW-0687">Ribonucleoprotein</keyword>
<evidence type="ECO:0000313" key="8">
    <source>
        <dbReference type="Proteomes" id="UP000054248"/>
    </source>
</evidence>
<comment type="domain">
    <text evidence="4">The SUI1 domain may be involved in RNA binding.</text>
</comment>
<organism evidence="7 8">
    <name type="scientific">Tulasnella calospora MUT 4182</name>
    <dbReference type="NCBI Taxonomy" id="1051891"/>
    <lineage>
        <taxon>Eukaryota</taxon>
        <taxon>Fungi</taxon>
        <taxon>Dikarya</taxon>
        <taxon>Basidiomycota</taxon>
        <taxon>Agaricomycotina</taxon>
        <taxon>Agaricomycetes</taxon>
        <taxon>Cantharellales</taxon>
        <taxon>Tulasnellaceae</taxon>
        <taxon>Tulasnella</taxon>
    </lineage>
</organism>
<dbReference type="PANTHER" id="PTHR12789:SF0">
    <property type="entry name" value="DENSITY-REGULATED PROTEIN"/>
    <property type="match status" value="1"/>
</dbReference>
<name>A0A0C3Q959_9AGAM</name>
<dbReference type="GO" id="GO:0001731">
    <property type="term" value="P:formation of translation preinitiation complex"/>
    <property type="evidence" value="ECO:0007669"/>
    <property type="project" value="TreeGrafter"/>
</dbReference>
<comment type="subunit">
    <text evidence="2 4">Interacts with the 40S ribosomal subunit.</text>
</comment>
<dbReference type="Pfam" id="PF21023">
    <property type="entry name" value="DENR_N"/>
    <property type="match status" value="1"/>
</dbReference>
<keyword evidence="4" id="KW-0689">Ribosomal protein</keyword>
<dbReference type="InterPro" id="IPR048517">
    <property type="entry name" value="DENR_N"/>
</dbReference>
<dbReference type="Gene3D" id="3.30.780.10">
    <property type="entry name" value="SUI1-like domain"/>
    <property type="match status" value="1"/>
</dbReference>
<dbReference type="AlphaFoldDB" id="A0A0C3Q959"/>
<keyword evidence="5" id="KW-0175">Coiled coil</keyword>
<dbReference type="InterPro" id="IPR050318">
    <property type="entry name" value="DENR/SUI1_TIF"/>
</dbReference>
<dbReference type="PROSITE" id="PS50296">
    <property type="entry name" value="SUI1"/>
    <property type="match status" value="1"/>
</dbReference>